<dbReference type="RefSeq" id="WP_008314004.1">
    <property type="nucleotide sequence ID" value="NZ_AOLW01000078.1"/>
</dbReference>
<evidence type="ECO:0000313" key="2">
    <source>
        <dbReference type="EMBL" id="EMA12982.1"/>
    </source>
</evidence>
<dbReference type="AlphaFoldDB" id="M0JUZ3"/>
<dbReference type="EMBL" id="AOLW01000078">
    <property type="protein sequence ID" value="EMA12982.1"/>
    <property type="molecule type" value="Genomic_DNA"/>
</dbReference>
<keyword evidence="3" id="KW-1185">Reference proteome</keyword>
<evidence type="ECO:0000256" key="1">
    <source>
        <dbReference type="SAM" id="MobiDB-lite"/>
    </source>
</evidence>
<feature type="region of interest" description="Disordered" evidence="1">
    <location>
        <begin position="1"/>
        <end position="26"/>
    </location>
</feature>
<evidence type="ECO:0000313" key="3">
    <source>
        <dbReference type="Proteomes" id="UP000011623"/>
    </source>
</evidence>
<accession>M0JUZ3</accession>
<reference evidence="2 3" key="1">
    <citation type="journal article" date="2014" name="PLoS Genet.">
        <title>Phylogenetically driven sequencing of extremely halophilic archaea reveals strategies for static and dynamic osmo-response.</title>
        <authorList>
            <person name="Becker E.A."/>
            <person name="Seitzer P.M."/>
            <person name="Tritt A."/>
            <person name="Larsen D."/>
            <person name="Krusor M."/>
            <person name="Yao A.I."/>
            <person name="Wu D."/>
            <person name="Madern D."/>
            <person name="Eisen J.A."/>
            <person name="Darling A.E."/>
            <person name="Facciotti M.T."/>
        </authorList>
    </citation>
    <scope>NUCLEOTIDE SEQUENCE [LARGE SCALE GENOMIC DNA]</scope>
    <source>
        <strain evidence="2 3">JCM 13557</strain>
    </source>
</reference>
<feature type="compositionally biased region" description="Polar residues" evidence="1">
    <location>
        <begin position="1"/>
        <end position="21"/>
    </location>
</feature>
<protein>
    <submittedName>
        <fullName evidence="2">Uncharacterized protein</fullName>
    </submittedName>
</protein>
<organism evidence="2 3">
    <name type="scientific">Haloarcula amylolytica JCM 13557</name>
    <dbReference type="NCBI Taxonomy" id="1227452"/>
    <lineage>
        <taxon>Archaea</taxon>
        <taxon>Methanobacteriati</taxon>
        <taxon>Methanobacteriota</taxon>
        <taxon>Stenosarchaea group</taxon>
        <taxon>Halobacteria</taxon>
        <taxon>Halobacteriales</taxon>
        <taxon>Haloarculaceae</taxon>
        <taxon>Haloarcula</taxon>
    </lineage>
</organism>
<proteinExistence type="predicted"/>
<gene>
    <name evidence="2" type="ORF">C442_21161</name>
</gene>
<dbReference type="Proteomes" id="UP000011623">
    <property type="component" value="Unassembled WGS sequence"/>
</dbReference>
<sequence length="218" mass="24549">MASKTTNSDQTGEQHPASSEAQFPDLTVHAEGTADRLRRVNEPGKADCLETVEVELAVEYDIASYDEWRNLVDPDYAIHGRTVEKGTIIDDLLDRLEGHYRRQSSSRYEAPDWNLTVTDRLEGHYRRQSSSRYEAPDWNLTVTGSATAWRRLFMEFSQMRGSDSDRADKGSLRLKRLLAADLVDTGAALAALELINQYDLDRATDTFIAEVTDSTDGE</sequence>
<name>M0JUZ3_9EURY</name>
<comment type="caution">
    <text evidence="2">The sequence shown here is derived from an EMBL/GenBank/DDBJ whole genome shotgun (WGS) entry which is preliminary data.</text>
</comment>